<feature type="domain" description="ATP-grasp" evidence="5">
    <location>
        <begin position="111"/>
        <end position="304"/>
    </location>
</feature>
<dbReference type="PANTHER" id="PTHR43585">
    <property type="entry name" value="FUMIPYRROLE BIOSYNTHESIS PROTEIN C"/>
    <property type="match status" value="1"/>
</dbReference>
<dbReference type="Gene3D" id="3.40.50.20">
    <property type="match status" value="1"/>
</dbReference>
<evidence type="ECO:0000313" key="7">
    <source>
        <dbReference type="EMBL" id="VFJ54284.1"/>
    </source>
</evidence>
<sequence>MDLFLTNDEGHIKYIRCLSSRSAFITKSKKVYDLFSNNGLLEGVLIGCDFSLELQFEFALDRLRNINFFPERLYCFSESLMQLSGLLREFFGIAGLDAHTATILRNKIKMKDVLSQKGFRCPRYILGDKIGSFCDFQSNSQNIVIKPILGSNSENCMLIKPEDFDSKLLAANLDYASIIIEEYIDGAEYHADALVAKDGKVIFSCVSKDLYPMIRVTHDGAICGSVTSNKFGYTEKKILDILNDIITSLGIKRSIVHAEFLQGENSNEIYVSEIAGRPGGDKIVDNIRNVFGVDIIEKHILESKDELTMPIGIPNDTTKAGAYILLPIKKGIVLDFTSRSILENTEGVVDAKYNYRRGDEAHLPEWLIRLNANPKNGIAKGRYNFGHVLIVCENVERCIKVSEEVFSKFSLVTLE</sequence>
<organism evidence="8">
    <name type="scientific">Candidatus Kentrum sp. FM</name>
    <dbReference type="NCBI Taxonomy" id="2126340"/>
    <lineage>
        <taxon>Bacteria</taxon>
        <taxon>Pseudomonadati</taxon>
        <taxon>Pseudomonadota</taxon>
        <taxon>Gammaproteobacteria</taxon>
        <taxon>Candidatus Kentrum</taxon>
    </lineage>
</organism>
<evidence type="ECO:0000259" key="5">
    <source>
        <dbReference type="PROSITE" id="PS50975"/>
    </source>
</evidence>
<dbReference type="SUPFAM" id="SSF56059">
    <property type="entry name" value="Glutathione synthetase ATP-binding domain-like"/>
    <property type="match status" value="1"/>
</dbReference>
<dbReference type="EMBL" id="CAADFL010000068">
    <property type="protein sequence ID" value="VFK08399.1"/>
    <property type="molecule type" value="Genomic_DNA"/>
</dbReference>
<keyword evidence="2 4" id="KW-0547">Nucleotide-binding</keyword>
<dbReference type="AlphaFoldDB" id="A0A450VUD2"/>
<keyword evidence="3 4" id="KW-0067">ATP-binding</keyword>
<evidence type="ECO:0000313" key="6">
    <source>
        <dbReference type="EMBL" id="VFJ51518.1"/>
    </source>
</evidence>
<reference evidence="8" key="1">
    <citation type="submission" date="2019-02" db="EMBL/GenBank/DDBJ databases">
        <authorList>
            <person name="Gruber-Vodicka R. H."/>
            <person name="Seah K. B. B."/>
        </authorList>
    </citation>
    <scope>NUCLEOTIDE SEQUENCE</scope>
    <source>
        <strain evidence="7">BECK_BZ163</strain>
        <strain evidence="8">BECK_BZ164</strain>
        <strain evidence="6">BECK_BZ165</strain>
    </source>
</reference>
<protein>
    <submittedName>
        <fullName evidence="8">ATP-grasp domain-containing protein</fullName>
    </submittedName>
</protein>
<dbReference type="PANTHER" id="PTHR43585:SF2">
    <property type="entry name" value="ATP-GRASP ENZYME FSQD"/>
    <property type="match status" value="1"/>
</dbReference>
<keyword evidence="1" id="KW-0436">Ligase</keyword>
<dbReference type="InterPro" id="IPR052032">
    <property type="entry name" value="ATP-dep_AA_Ligase"/>
</dbReference>
<dbReference type="PROSITE" id="PS50975">
    <property type="entry name" value="ATP_GRASP"/>
    <property type="match status" value="1"/>
</dbReference>
<dbReference type="EMBL" id="CAADEZ010000129">
    <property type="protein sequence ID" value="VFJ54284.1"/>
    <property type="molecule type" value="Genomic_DNA"/>
</dbReference>
<name>A0A450VUD2_9GAMM</name>
<dbReference type="GO" id="GO:0016874">
    <property type="term" value="F:ligase activity"/>
    <property type="evidence" value="ECO:0007669"/>
    <property type="project" value="UniProtKB-KW"/>
</dbReference>
<dbReference type="Pfam" id="PF13535">
    <property type="entry name" value="ATP-grasp_4"/>
    <property type="match status" value="1"/>
</dbReference>
<dbReference type="GO" id="GO:0005524">
    <property type="term" value="F:ATP binding"/>
    <property type="evidence" value="ECO:0007669"/>
    <property type="project" value="UniProtKB-UniRule"/>
</dbReference>
<dbReference type="InterPro" id="IPR011761">
    <property type="entry name" value="ATP-grasp"/>
</dbReference>
<dbReference type="Gene3D" id="3.30.470.20">
    <property type="entry name" value="ATP-grasp fold, B domain"/>
    <property type="match status" value="1"/>
</dbReference>
<gene>
    <name evidence="7" type="ORF">BECKFM1743A_GA0114220_101292</name>
    <name evidence="8" type="ORF">BECKFM1743B_GA0114221_1006813</name>
    <name evidence="6" type="ORF">BECKFM1743C_GA0114222_1009711</name>
</gene>
<evidence type="ECO:0000313" key="8">
    <source>
        <dbReference type="EMBL" id="VFK08399.1"/>
    </source>
</evidence>
<proteinExistence type="predicted"/>
<evidence type="ECO:0000256" key="1">
    <source>
        <dbReference type="ARBA" id="ARBA00022598"/>
    </source>
</evidence>
<accession>A0A450VUD2</accession>
<evidence type="ECO:0000256" key="2">
    <source>
        <dbReference type="ARBA" id="ARBA00022741"/>
    </source>
</evidence>
<dbReference type="GO" id="GO:0046872">
    <property type="term" value="F:metal ion binding"/>
    <property type="evidence" value="ECO:0007669"/>
    <property type="project" value="InterPro"/>
</dbReference>
<evidence type="ECO:0000256" key="3">
    <source>
        <dbReference type="ARBA" id="ARBA00022840"/>
    </source>
</evidence>
<evidence type="ECO:0000256" key="4">
    <source>
        <dbReference type="PROSITE-ProRule" id="PRU00409"/>
    </source>
</evidence>
<dbReference type="EMBL" id="CAADFA010000097">
    <property type="protein sequence ID" value="VFJ51518.1"/>
    <property type="molecule type" value="Genomic_DNA"/>
</dbReference>